<proteinExistence type="predicted"/>
<accession>A0AAN9J2G5</accession>
<keyword evidence="3" id="KW-1185">Reference proteome</keyword>
<evidence type="ECO:0000256" key="1">
    <source>
        <dbReference type="SAM" id="MobiDB-lite"/>
    </source>
</evidence>
<gene>
    <name evidence="2" type="ORF">RIF29_05800</name>
</gene>
<feature type="region of interest" description="Disordered" evidence="1">
    <location>
        <begin position="1"/>
        <end position="20"/>
    </location>
</feature>
<dbReference type="AlphaFoldDB" id="A0AAN9J2G5"/>
<name>A0AAN9J2G5_CROPI</name>
<protein>
    <submittedName>
        <fullName evidence="2">Uncharacterized protein</fullName>
    </submittedName>
</protein>
<sequence length="123" mass="13782">MRSYSRTQEGFEAGVVASERESNRRWFWDSRLKVVSDGDGKHTNWELEDSVVYAGELVLDLESVFVDGDNVVLLLDGEDDTPGSAGGADHDELLVGVDDDEKKRNRRDKRKRPSTVGVMIRGL</sequence>
<feature type="compositionally biased region" description="Basic residues" evidence="1">
    <location>
        <begin position="104"/>
        <end position="113"/>
    </location>
</feature>
<organism evidence="2 3">
    <name type="scientific">Crotalaria pallida</name>
    <name type="common">Smooth rattlebox</name>
    <name type="synonym">Crotalaria striata</name>
    <dbReference type="NCBI Taxonomy" id="3830"/>
    <lineage>
        <taxon>Eukaryota</taxon>
        <taxon>Viridiplantae</taxon>
        <taxon>Streptophyta</taxon>
        <taxon>Embryophyta</taxon>
        <taxon>Tracheophyta</taxon>
        <taxon>Spermatophyta</taxon>
        <taxon>Magnoliopsida</taxon>
        <taxon>eudicotyledons</taxon>
        <taxon>Gunneridae</taxon>
        <taxon>Pentapetalae</taxon>
        <taxon>rosids</taxon>
        <taxon>fabids</taxon>
        <taxon>Fabales</taxon>
        <taxon>Fabaceae</taxon>
        <taxon>Papilionoideae</taxon>
        <taxon>50 kb inversion clade</taxon>
        <taxon>genistoids sensu lato</taxon>
        <taxon>core genistoids</taxon>
        <taxon>Crotalarieae</taxon>
        <taxon>Crotalaria</taxon>
    </lineage>
</organism>
<evidence type="ECO:0000313" key="3">
    <source>
        <dbReference type="Proteomes" id="UP001372338"/>
    </source>
</evidence>
<dbReference type="Proteomes" id="UP001372338">
    <property type="component" value="Unassembled WGS sequence"/>
</dbReference>
<evidence type="ECO:0000313" key="2">
    <source>
        <dbReference type="EMBL" id="KAK7290980.1"/>
    </source>
</evidence>
<reference evidence="2 3" key="1">
    <citation type="submission" date="2024-01" db="EMBL/GenBank/DDBJ databases">
        <title>The genomes of 5 underutilized Papilionoideae crops provide insights into root nodulation and disease resistanc.</title>
        <authorList>
            <person name="Yuan L."/>
        </authorList>
    </citation>
    <scope>NUCLEOTIDE SEQUENCE [LARGE SCALE GENOMIC DNA]</scope>
    <source>
        <strain evidence="2">ZHUSHIDOU_FW_LH</strain>
        <tissue evidence="2">Leaf</tissue>
    </source>
</reference>
<feature type="region of interest" description="Disordered" evidence="1">
    <location>
        <begin position="77"/>
        <end position="114"/>
    </location>
</feature>
<comment type="caution">
    <text evidence="2">The sequence shown here is derived from an EMBL/GenBank/DDBJ whole genome shotgun (WGS) entry which is preliminary data.</text>
</comment>
<dbReference type="EMBL" id="JAYWIO010000001">
    <property type="protein sequence ID" value="KAK7290980.1"/>
    <property type="molecule type" value="Genomic_DNA"/>
</dbReference>